<proteinExistence type="predicted"/>
<dbReference type="AlphaFoldDB" id="A0A418CHV4"/>
<evidence type="ECO:0000313" key="2">
    <source>
        <dbReference type="Proteomes" id="UP000286510"/>
    </source>
</evidence>
<accession>A0A418CHV4</accession>
<dbReference type="EMBL" id="QUTF01027439">
    <property type="protein sequence ID" value="RHY80111.1"/>
    <property type="molecule type" value="Genomic_DNA"/>
</dbReference>
<reference evidence="1 2" key="1">
    <citation type="submission" date="2018-08" db="EMBL/GenBank/DDBJ databases">
        <title>Aphanomyces genome sequencing and annotation.</title>
        <authorList>
            <person name="Minardi D."/>
            <person name="Oidtmann B."/>
            <person name="Van Der Giezen M."/>
            <person name="Studholme D.J."/>
        </authorList>
    </citation>
    <scope>NUCLEOTIDE SEQUENCE [LARGE SCALE GENOMIC DNA]</scope>
    <source>
        <strain evidence="1 2">FDL457</strain>
    </source>
</reference>
<protein>
    <recommendedName>
        <fullName evidence="3">Inositol polyphosphate-related phosphatase domain-containing protein</fullName>
    </recommendedName>
</protein>
<comment type="caution">
    <text evidence="1">The sequence shown here is derived from an EMBL/GenBank/DDBJ whole genome shotgun (WGS) entry which is preliminary data.</text>
</comment>
<dbReference type="InterPro" id="IPR036691">
    <property type="entry name" value="Endo/exonu/phosph_ase_sf"/>
</dbReference>
<dbReference type="Proteomes" id="UP000286510">
    <property type="component" value="Unassembled WGS sequence"/>
</dbReference>
<organism evidence="1 2">
    <name type="scientific">Aphanomyces astaci</name>
    <name type="common">Crayfish plague agent</name>
    <dbReference type="NCBI Taxonomy" id="112090"/>
    <lineage>
        <taxon>Eukaryota</taxon>
        <taxon>Sar</taxon>
        <taxon>Stramenopiles</taxon>
        <taxon>Oomycota</taxon>
        <taxon>Saprolegniomycetes</taxon>
        <taxon>Saprolegniales</taxon>
        <taxon>Verrucalvaceae</taxon>
        <taxon>Aphanomyces</taxon>
    </lineage>
</organism>
<sequence>AAIALLAYESHMDVKTSDHRPVTAIFDVEFVCDVNSLDKATHADQTKSEVCAVQ</sequence>
<evidence type="ECO:0000313" key="1">
    <source>
        <dbReference type="EMBL" id="RHY80111.1"/>
    </source>
</evidence>
<name>A0A418CHV4_APHAT</name>
<dbReference type="SUPFAM" id="SSF56219">
    <property type="entry name" value="DNase I-like"/>
    <property type="match status" value="1"/>
</dbReference>
<feature type="non-terminal residue" evidence="1">
    <location>
        <position position="1"/>
    </location>
</feature>
<gene>
    <name evidence="1" type="ORF">DYB26_011944</name>
</gene>
<evidence type="ECO:0008006" key="3">
    <source>
        <dbReference type="Google" id="ProtNLM"/>
    </source>
</evidence>
<dbReference type="Gene3D" id="3.60.10.10">
    <property type="entry name" value="Endonuclease/exonuclease/phosphatase"/>
    <property type="match status" value="1"/>
</dbReference>